<protein>
    <recommendedName>
        <fullName evidence="3">Galactose oxidase</fullName>
    </recommendedName>
</protein>
<dbReference type="KEGG" id="euz:DVS28_a3691"/>
<organism evidence="1 2">
    <name type="scientific">Euzebya pacifica</name>
    <dbReference type="NCBI Taxonomy" id="1608957"/>
    <lineage>
        <taxon>Bacteria</taxon>
        <taxon>Bacillati</taxon>
        <taxon>Actinomycetota</taxon>
        <taxon>Nitriliruptoria</taxon>
        <taxon>Euzebyales</taxon>
    </lineage>
</organism>
<evidence type="ECO:0008006" key="3">
    <source>
        <dbReference type="Google" id="ProtNLM"/>
    </source>
</evidence>
<name>A0A346Y1L7_9ACTN</name>
<dbReference type="SUPFAM" id="SSF50965">
    <property type="entry name" value="Galactose oxidase, central domain"/>
    <property type="match status" value="1"/>
</dbReference>
<sequence length="433" mass="44629">MAEPSRPAGGGRGALVLLLLVMGVGLLVRSPATTPQPDGPLAAFDKAPLPVTPEEYAEAVRGGTWTTFGARPPVNGFNPGASVWTGDRLLVGFTPEVAQLDLDASLADAWTSLPPHPAGALEVESVAFSDGDVITYGPTSCAGCGPTAAVHALDVVAAVWRELPPVPGAVADQSQLVDVDGRVVLVRAAADGVDALELDEVSGAWVDLAAPSLPGSLRWQAFAAGPSLVVVGTLSRPDGEAAAGALAWDGDRGWRELTAGAPPPSGVEQAAAVWTGEEVVVLGGRAAEGDDPYARGWALRLDEGDWRRLPPLPEDFVAMPDLAQVRTLGGLVGTWDGDRAVFVGGLTTPLFAAWVPDSGWAMSLPTTPRAGGRVWWTGQQLLLWGGVDRGGPAQDLQLWPTRPGFSAALQEGPERGVAEELDYADVGVGPAGG</sequence>
<keyword evidence="2" id="KW-1185">Reference proteome</keyword>
<evidence type="ECO:0000313" key="1">
    <source>
        <dbReference type="EMBL" id="AXV08364.1"/>
    </source>
</evidence>
<dbReference type="InterPro" id="IPR015915">
    <property type="entry name" value="Kelch-typ_b-propeller"/>
</dbReference>
<reference evidence="1 2" key="1">
    <citation type="submission" date="2018-09" db="EMBL/GenBank/DDBJ databases">
        <title>Complete genome sequence of Euzebya sp. DY32-46 isolated from seawater of Pacific Ocean.</title>
        <authorList>
            <person name="Xu L."/>
            <person name="Wu Y.-H."/>
            <person name="Xu X.-W."/>
        </authorList>
    </citation>
    <scope>NUCLEOTIDE SEQUENCE [LARGE SCALE GENOMIC DNA]</scope>
    <source>
        <strain evidence="1 2">DY32-46</strain>
    </source>
</reference>
<proteinExistence type="predicted"/>
<dbReference type="InterPro" id="IPR011043">
    <property type="entry name" value="Gal_Oxase/kelch_b-propeller"/>
</dbReference>
<dbReference type="Proteomes" id="UP000264006">
    <property type="component" value="Chromosome"/>
</dbReference>
<dbReference type="AlphaFoldDB" id="A0A346Y1L7"/>
<gene>
    <name evidence="1" type="ORF">DVS28_a3691</name>
</gene>
<dbReference type="Gene3D" id="2.120.10.80">
    <property type="entry name" value="Kelch-type beta propeller"/>
    <property type="match status" value="2"/>
</dbReference>
<dbReference type="EMBL" id="CP031165">
    <property type="protein sequence ID" value="AXV08364.1"/>
    <property type="molecule type" value="Genomic_DNA"/>
</dbReference>
<accession>A0A346Y1L7</accession>
<evidence type="ECO:0000313" key="2">
    <source>
        <dbReference type="Proteomes" id="UP000264006"/>
    </source>
</evidence>
<dbReference type="OrthoDB" id="3420153at2"/>
<dbReference type="RefSeq" id="WP_114592716.1">
    <property type="nucleotide sequence ID" value="NZ_CP031165.1"/>
</dbReference>